<accession>A0A316EM59</accession>
<evidence type="ECO:0000259" key="10">
    <source>
        <dbReference type="PROSITE" id="PS50109"/>
    </source>
</evidence>
<dbReference type="Gene3D" id="3.30.565.10">
    <property type="entry name" value="Histidine kinase-like ATPase, C-terminal domain"/>
    <property type="match status" value="1"/>
</dbReference>
<dbReference type="GO" id="GO:0016020">
    <property type="term" value="C:membrane"/>
    <property type="evidence" value="ECO:0007669"/>
    <property type="project" value="InterPro"/>
</dbReference>
<feature type="transmembrane region" description="Helical" evidence="9">
    <location>
        <begin position="30"/>
        <end position="48"/>
    </location>
</feature>
<dbReference type="Proteomes" id="UP000245697">
    <property type="component" value="Unassembled WGS sequence"/>
</dbReference>
<dbReference type="InterPro" id="IPR055558">
    <property type="entry name" value="DUF7134"/>
</dbReference>
<evidence type="ECO:0000313" key="12">
    <source>
        <dbReference type="Proteomes" id="UP000245697"/>
    </source>
</evidence>
<evidence type="ECO:0000256" key="7">
    <source>
        <dbReference type="ARBA" id="ARBA00022840"/>
    </source>
</evidence>
<reference evidence="11 12" key="1">
    <citation type="submission" date="2018-05" db="EMBL/GenBank/DDBJ databases">
        <title>Genomic Encyclopedia of Archaeal and Bacterial Type Strains, Phase II (KMG-II): from individual species to whole genera.</title>
        <authorList>
            <person name="Goeker M."/>
        </authorList>
    </citation>
    <scope>NUCLEOTIDE SEQUENCE [LARGE SCALE GENOMIC DNA]</scope>
    <source>
        <strain evidence="11 12">DSM 45184</strain>
    </source>
</reference>
<dbReference type="Pfam" id="PF02518">
    <property type="entry name" value="HATPase_c"/>
    <property type="match status" value="1"/>
</dbReference>
<dbReference type="GO" id="GO:0005524">
    <property type="term" value="F:ATP binding"/>
    <property type="evidence" value="ECO:0007669"/>
    <property type="project" value="UniProtKB-KW"/>
</dbReference>
<sequence>MTWVRRAPVDHADNVGRVTRASAFQVRGTLIDAALAVVLTYQIIAATLDPPGPAFAGPAALAWTAGAAAGLPLVVRRLWPAPVFAVVTAAATIATATGVVGFGVIFLTWVPVAFAGYSLAAAAGRLPAMTALVTGLAAPAITIPWLYRRTGVTSASAPQSEAPLWWQVETGITVVVIATAWAAGRLIRRRRALQAEAARRVARDAVADERLRIARELHDIVGHSLSLITVKATIANHLAEERPAETRAALQTIEKTSRSALVEIRRLLDVMRDDDEPAADRAPAPAAADLPDLVDRLRSPALHIDLDLAGVEQLPTAVGLTVYRIVQESLTNVIKHADASRCRVAVRAGAGEVHIEVTDDGRGRAPSRRGRTGQGLIGMRERVSMYGGRLSTGTRPDGGFQVTAAIPYTPEEENA</sequence>
<feature type="domain" description="Histidine kinase" evidence="10">
    <location>
        <begin position="322"/>
        <end position="410"/>
    </location>
</feature>
<dbReference type="PANTHER" id="PTHR24421:SF10">
    <property type="entry name" value="NITRATE_NITRITE SENSOR PROTEIN NARQ"/>
    <property type="match status" value="1"/>
</dbReference>
<keyword evidence="4" id="KW-0808">Transferase</keyword>
<dbReference type="InterPro" id="IPR036890">
    <property type="entry name" value="HATPase_C_sf"/>
</dbReference>
<keyword evidence="5" id="KW-0547">Nucleotide-binding</keyword>
<evidence type="ECO:0000256" key="5">
    <source>
        <dbReference type="ARBA" id="ARBA00022741"/>
    </source>
</evidence>
<dbReference type="Pfam" id="PF07730">
    <property type="entry name" value="HisKA_3"/>
    <property type="match status" value="1"/>
</dbReference>
<dbReference type="CDD" id="cd16917">
    <property type="entry name" value="HATPase_UhpB-NarQ-NarX-like"/>
    <property type="match status" value="1"/>
</dbReference>
<gene>
    <name evidence="11" type="ORF">BC793_1303</name>
</gene>
<keyword evidence="9" id="KW-0472">Membrane</keyword>
<evidence type="ECO:0000256" key="9">
    <source>
        <dbReference type="SAM" id="Phobius"/>
    </source>
</evidence>
<organism evidence="11 12">
    <name type="scientific">Actinoplanes xinjiangensis</name>
    <dbReference type="NCBI Taxonomy" id="512350"/>
    <lineage>
        <taxon>Bacteria</taxon>
        <taxon>Bacillati</taxon>
        <taxon>Actinomycetota</taxon>
        <taxon>Actinomycetes</taxon>
        <taxon>Micromonosporales</taxon>
        <taxon>Micromonosporaceae</taxon>
        <taxon>Actinoplanes</taxon>
    </lineage>
</organism>
<protein>
    <recommendedName>
        <fullName evidence="2">histidine kinase</fullName>
        <ecNumber evidence="2">2.7.13.3</ecNumber>
    </recommendedName>
</protein>
<dbReference type="InterPro" id="IPR005467">
    <property type="entry name" value="His_kinase_dom"/>
</dbReference>
<proteinExistence type="predicted"/>
<dbReference type="SMART" id="SM00387">
    <property type="entry name" value="HATPase_c"/>
    <property type="match status" value="1"/>
</dbReference>
<evidence type="ECO:0000256" key="8">
    <source>
        <dbReference type="ARBA" id="ARBA00023012"/>
    </source>
</evidence>
<keyword evidence="6 11" id="KW-0418">Kinase</keyword>
<name>A0A316EM59_9ACTN</name>
<keyword evidence="7" id="KW-0067">ATP-binding</keyword>
<keyword evidence="9" id="KW-1133">Transmembrane helix</keyword>
<keyword evidence="3" id="KW-0597">Phosphoprotein</keyword>
<dbReference type="PANTHER" id="PTHR24421">
    <property type="entry name" value="NITRATE/NITRITE SENSOR PROTEIN NARX-RELATED"/>
    <property type="match status" value="1"/>
</dbReference>
<dbReference type="SUPFAM" id="SSF55874">
    <property type="entry name" value="ATPase domain of HSP90 chaperone/DNA topoisomerase II/histidine kinase"/>
    <property type="match status" value="1"/>
</dbReference>
<evidence type="ECO:0000256" key="1">
    <source>
        <dbReference type="ARBA" id="ARBA00000085"/>
    </source>
</evidence>
<dbReference type="GO" id="GO:0046983">
    <property type="term" value="F:protein dimerization activity"/>
    <property type="evidence" value="ECO:0007669"/>
    <property type="project" value="InterPro"/>
</dbReference>
<feature type="transmembrane region" description="Helical" evidence="9">
    <location>
        <begin position="165"/>
        <end position="184"/>
    </location>
</feature>
<feature type="transmembrane region" description="Helical" evidence="9">
    <location>
        <begin position="81"/>
        <end position="114"/>
    </location>
</feature>
<dbReference type="InterPro" id="IPR003594">
    <property type="entry name" value="HATPase_dom"/>
</dbReference>
<comment type="caution">
    <text evidence="11">The sequence shown here is derived from an EMBL/GenBank/DDBJ whole genome shotgun (WGS) entry which is preliminary data.</text>
</comment>
<evidence type="ECO:0000256" key="4">
    <source>
        <dbReference type="ARBA" id="ARBA00022679"/>
    </source>
</evidence>
<dbReference type="InterPro" id="IPR011712">
    <property type="entry name" value="Sig_transdc_His_kin_sub3_dim/P"/>
</dbReference>
<evidence type="ECO:0000256" key="2">
    <source>
        <dbReference type="ARBA" id="ARBA00012438"/>
    </source>
</evidence>
<keyword evidence="8" id="KW-0902">Two-component regulatory system</keyword>
<evidence type="ECO:0000256" key="3">
    <source>
        <dbReference type="ARBA" id="ARBA00022553"/>
    </source>
</evidence>
<dbReference type="Gene3D" id="1.20.5.1930">
    <property type="match status" value="1"/>
</dbReference>
<dbReference type="PROSITE" id="PS50109">
    <property type="entry name" value="HIS_KIN"/>
    <property type="match status" value="1"/>
</dbReference>
<evidence type="ECO:0000313" key="11">
    <source>
        <dbReference type="EMBL" id="PWK32393.1"/>
    </source>
</evidence>
<keyword evidence="9" id="KW-0812">Transmembrane</keyword>
<dbReference type="InterPro" id="IPR050482">
    <property type="entry name" value="Sensor_HK_TwoCompSys"/>
</dbReference>
<dbReference type="EC" id="2.7.13.3" evidence="2"/>
<evidence type="ECO:0000256" key="6">
    <source>
        <dbReference type="ARBA" id="ARBA00022777"/>
    </source>
</evidence>
<feature type="transmembrane region" description="Helical" evidence="9">
    <location>
        <begin position="55"/>
        <end position="75"/>
    </location>
</feature>
<dbReference type="GO" id="GO:0000155">
    <property type="term" value="F:phosphorelay sensor kinase activity"/>
    <property type="evidence" value="ECO:0007669"/>
    <property type="project" value="InterPro"/>
</dbReference>
<keyword evidence="12" id="KW-1185">Reference proteome</keyword>
<comment type="catalytic activity">
    <reaction evidence="1">
        <text>ATP + protein L-histidine = ADP + protein N-phospho-L-histidine.</text>
        <dbReference type="EC" id="2.7.13.3"/>
    </reaction>
</comment>
<dbReference type="Pfam" id="PF23539">
    <property type="entry name" value="DUF7134"/>
    <property type="match status" value="1"/>
</dbReference>
<dbReference type="AlphaFoldDB" id="A0A316EM59"/>
<dbReference type="EMBL" id="QGGR01000030">
    <property type="protein sequence ID" value="PWK32393.1"/>
    <property type="molecule type" value="Genomic_DNA"/>
</dbReference>
<feature type="transmembrane region" description="Helical" evidence="9">
    <location>
        <begin position="126"/>
        <end position="145"/>
    </location>
</feature>